<sequence>MQTMVFTLRDIGTFKNNIEVKFLGTTLDPILKWDKHGSNFADKLGSNIYLLRLLSGSVSSTVLRTAYYALCQPIMTYALLAWGYSASWFRILSLQRRAIRIIDNGNKGAVSIRLSIYGCSMCFVNSHLSAHDNQLKDRVEDYNSIIKDQEFHVEETSKIFYHDYVFWMGDLNFRLLEDYDKTPEEIERIIVKKDIKKIFEYDQLRSVMKKGEAFSELTEKDPDFPPTFKFVVGTPFYDHKRRPAWCDRILYCVNSHNYENVTLKVDQLSYRSHQTYTLSDHRPVTAEYVIKIPQQVLKKGRSLSQSVDQENFWSLDEYATYEYVSKCATPVDESKSGPINLRRPVKYEVTFSEVPSQTGNYCLVYISQTEDKVVSVLGISDPFPINKHDID</sequence>
<dbReference type="GO" id="GO:0004439">
    <property type="term" value="F:phosphatidylinositol-4,5-bisphosphate 5-phosphatase activity"/>
    <property type="evidence" value="ECO:0007669"/>
    <property type="project" value="TreeGrafter"/>
</dbReference>
<evidence type="ECO:0000313" key="3">
    <source>
        <dbReference type="EMBL" id="KAJ8942379.1"/>
    </source>
</evidence>
<accession>A0AAV8XUI8</accession>
<reference evidence="3" key="1">
    <citation type="journal article" date="2023" name="Insect Mol. Biol.">
        <title>Genome sequencing provides insights into the evolution of gene families encoding plant cell wall-degrading enzymes in longhorned beetles.</title>
        <authorList>
            <person name="Shin N.R."/>
            <person name="Okamura Y."/>
            <person name="Kirsch R."/>
            <person name="Pauchet Y."/>
        </authorList>
    </citation>
    <scope>NUCLEOTIDE SEQUENCE</scope>
    <source>
        <strain evidence="3">RBIC_L_NR</strain>
    </source>
</reference>
<evidence type="ECO:0000256" key="1">
    <source>
        <dbReference type="ARBA" id="ARBA00005910"/>
    </source>
</evidence>
<dbReference type="Pfam" id="PF17751">
    <property type="entry name" value="SKICH"/>
    <property type="match status" value="1"/>
</dbReference>
<protein>
    <recommendedName>
        <fullName evidence="2">Inositol polyphosphate-related phosphatase domain-containing protein</fullName>
    </recommendedName>
</protein>
<dbReference type="GO" id="GO:0046856">
    <property type="term" value="P:phosphatidylinositol dephosphorylation"/>
    <property type="evidence" value="ECO:0007669"/>
    <property type="project" value="InterPro"/>
</dbReference>
<comment type="caution">
    <text evidence="3">The sequence shown here is derived from an EMBL/GenBank/DDBJ whole genome shotgun (WGS) entry which is preliminary data.</text>
</comment>
<dbReference type="GO" id="GO:0005737">
    <property type="term" value="C:cytoplasm"/>
    <property type="evidence" value="ECO:0007669"/>
    <property type="project" value="TreeGrafter"/>
</dbReference>
<dbReference type="Gene3D" id="3.60.10.10">
    <property type="entry name" value="Endonuclease/exonuclease/phosphatase"/>
    <property type="match status" value="1"/>
</dbReference>
<dbReference type="InterPro" id="IPR046985">
    <property type="entry name" value="IP5"/>
</dbReference>
<comment type="similarity">
    <text evidence="1">Belongs to the inositol 1,4,5-trisphosphate 5-phosphatase type II family.</text>
</comment>
<keyword evidence="4" id="KW-1185">Reference proteome</keyword>
<proteinExistence type="inferred from homology"/>
<dbReference type="SUPFAM" id="SSF56219">
    <property type="entry name" value="DNase I-like"/>
    <property type="match status" value="1"/>
</dbReference>
<dbReference type="PANTHER" id="PTHR11200">
    <property type="entry name" value="INOSITOL 5-PHOSPHATASE"/>
    <property type="match status" value="1"/>
</dbReference>
<dbReference type="EMBL" id="JANEYF010002775">
    <property type="protein sequence ID" value="KAJ8942379.1"/>
    <property type="molecule type" value="Genomic_DNA"/>
</dbReference>
<gene>
    <name evidence="3" type="ORF">NQ314_010082</name>
</gene>
<dbReference type="AlphaFoldDB" id="A0AAV8XUI8"/>
<dbReference type="PANTHER" id="PTHR11200:SF275">
    <property type="entry name" value="LD06095P"/>
    <property type="match status" value="1"/>
</dbReference>
<dbReference type="SMART" id="SM00128">
    <property type="entry name" value="IPPc"/>
    <property type="match status" value="1"/>
</dbReference>
<organism evidence="3 4">
    <name type="scientific">Rhamnusium bicolor</name>
    <dbReference type="NCBI Taxonomy" id="1586634"/>
    <lineage>
        <taxon>Eukaryota</taxon>
        <taxon>Metazoa</taxon>
        <taxon>Ecdysozoa</taxon>
        <taxon>Arthropoda</taxon>
        <taxon>Hexapoda</taxon>
        <taxon>Insecta</taxon>
        <taxon>Pterygota</taxon>
        <taxon>Neoptera</taxon>
        <taxon>Endopterygota</taxon>
        <taxon>Coleoptera</taxon>
        <taxon>Polyphaga</taxon>
        <taxon>Cucujiformia</taxon>
        <taxon>Chrysomeloidea</taxon>
        <taxon>Cerambycidae</taxon>
        <taxon>Lepturinae</taxon>
        <taxon>Rhagiini</taxon>
        <taxon>Rhamnusium</taxon>
    </lineage>
</organism>
<dbReference type="Proteomes" id="UP001162156">
    <property type="component" value="Unassembled WGS sequence"/>
</dbReference>
<dbReference type="Pfam" id="PF22669">
    <property type="entry name" value="Exo_endo_phos2"/>
    <property type="match status" value="1"/>
</dbReference>
<evidence type="ECO:0000259" key="2">
    <source>
        <dbReference type="SMART" id="SM00128"/>
    </source>
</evidence>
<name>A0AAV8XUI8_9CUCU</name>
<evidence type="ECO:0000313" key="4">
    <source>
        <dbReference type="Proteomes" id="UP001162156"/>
    </source>
</evidence>
<dbReference type="InterPro" id="IPR036691">
    <property type="entry name" value="Endo/exonu/phosph_ase_sf"/>
</dbReference>
<dbReference type="InterPro" id="IPR041611">
    <property type="entry name" value="SKICH"/>
</dbReference>
<dbReference type="InterPro" id="IPR000300">
    <property type="entry name" value="IPPc"/>
</dbReference>
<dbReference type="GO" id="GO:0001726">
    <property type="term" value="C:ruffle"/>
    <property type="evidence" value="ECO:0007669"/>
    <property type="project" value="TreeGrafter"/>
</dbReference>
<dbReference type="GO" id="GO:0005886">
    <property type="term" value="C:plasma membrane"/>
    <property type="evidence" value="ECO:0007669"/>
    <property type="project" value="TreeGrafter"/>
</dbReference>
<feature type="domain" description="Inositol polyphosphate-related phosphatase" evidence="2">
    <location>
        <begin position="6"/>
        <end position="298"/>
    </location>
</feature>